<gene>
    <name evidence="5" type="ORF">GCM10009765_67050</name>
</gene>
<evidence type="ECO:0000313" key="6">
    <source>
        <dbReference type="Proteomes" id="UP001500618"/>
    </source>
</evidence>
<comment type="similarity">
    <text evidence="1">Belongs to the peptidase S33 family.</text>
</comment>
<dbReference type="Pfam" id="PF06441">
    <property type="entry name" value="EHN"/>
    <property type="match status" value="1"/>
</dbReference>
<dbReference type="Proteomes" id="UP001500618">
    <property type="component" value="Unassembled WGS sequence"/>
</dbReference>
<dbReference type="InterPro" id="IPR010497">
    <property type="entry name" value="Epoxide_hydro_N"/>
</dbReference>
<organism evidence="5 6">
    <name type="scientific">Fodinicola feengrottensis</name>
    <dbReference type="NCBI Taxonomy" id="435914"/>
    <lineage>
        <taxon>Bacteria</taxon>
        <taxon>Bacillati</taxon>
        <taxon>Actinomycetota</taxon>
        <taxon>Actinomycetes</taxon>
        <taxon>Mycobacteriales</taxon>
        <taxon>Fodinicola</taxon>
    </lineage>
</organism>
<comment type="caution">
    <text evidence="5">The sequence shown here is derived from an EMBL/GenBank/DDBJ whole genome shotgun (WGS) entry which is preliminary data.</text>
</comment>
<dbReference type="EMBL" id="BAAANY010000032">
    <property type="protein sequence ID" value="GAA1708106.1"/>
    <property type="molecule type" value="Genomic_DNA"/>
</dbReference>
<evidence type="ECO:0000313" key="5">
    <source>
        <dbReference type="EMBL" id="GAA1708106.1"/>
    </source>
</evidence>
<evidence type="ECO:0000256" key="3">
    <source>
        <dbReference type="ARBA" id="ARBA00022801"/>
    </source>
</evidence>
<protein>
    <submittedName>
        <fullName evidence="5">Epoxide hydrolase</fullName>
    </submittedName>
</protein>
<dbReference type="GO" id="GO:0016787">
    <property type="term" value="F:hydrolase activity"/>
    <property type="evidence" value="ECO:0007669"/>
    <property type="project" value="UniProtKB-KW"/>
</dbReference>
<dbReference type="PANTHER" id="PTHR21661:SF35">
    <property type="entry name" value="EPOXIDE HYDROLASE"/>
    <property type="match status" value="1"/>
</dbReference>
<keyword evidence="3 5" id="KW-0378">Hydrolase</keyword>
<keyword evidence="2" id="KW-0058">Aromatic hydrocarbons catabolism</keyword>
<sequence length="340" mass="37883">MPAPPVLDGGETADTISRIEELVRYWRDSYDWRRQEKRLNAFPQFRSSTGLHYLRIPGTGRDPLPLLLTNGWPSSFVEYLNVLGPLSANFTVVVPTLPGFGFSDRYATDDVSQELVADLFDQLMVSELGHRHYVAHGDDIGGGIVNRLGQHHADSVLAIQTANPLSPPAALTDAERDFVAAEQEWDATEGAYAHVQETRPQILAYGLNDSPLGLAAWILEKFLTWSDPATRDQLSADDLLTTVMIYWVTETISTSMRRYALPYKPLLPGESVPVPTSVLLPHEPKLPVPPESWLRRAYPNLTRRVVLGEGGHFLALESPSRFVAEIEAAFRPYFPSPDKP</sequence>
<evidence type="ECO:0000259" key="4">
    <source>
        <dbReference type="Pfam" id="PF06441"/>
    </source>
</evidence>
<name>A0ABN2IMY4_9ACTN</name>
<dbReference type="InterPro" id="IPR016292">
    <property type="entry name" value="Epoxide_hydrolase"/>
</dbReference>
<proteinExistence type="inferred from homology"/>
<evidence type="ECO:0000256" key="2">
    <source>
        <dbReference type="ARBA" id="ARBA00022797"/>
    </source>
</evidence>
<keyword evidence="6" id="KW-1185">Reference proteome</keyword>
<feature type="domain" description="Epoxide hydrolase N-terminal" evidence="4">
    <location>
        <begin position="17"/>
        <end position="79"/>
    </location>
</feature>
<evidence type="ECO:0000256" key="1">
    <source>
        <dbReference type="ARBA" id="ARBA00010088"/>
    </source>
</evidence>
<dbReference type="PANTHER" id="PTHR21661">
    <property type="entry name" value="EPOXIDE HYDROLASE 1-RELATED"/>
    <property type="match status" value="1"/>
</dbReference>
<dbReference type="PIRSF" id="PIRSF001112">
    <property type="entry name" value="Epoxide_hydrolase"/>
    <property type="match status" value="1"/>
</dbReference>
<accession>A0ABN2IMY4</accession>
<dbReference type="InterPro" id="IPR029058">
    <property type="entry name" value="AB_hydrolase_fold"/>
</dbReference>
<dbReference type="SUPFAM" id="SSF53474">
    <property type="entry name" value="alpha/beta-Hydrolases"/>
    <property type="match status" value="1"/>
</dbReference>
<reference evidence="5 6" key="1">
    <citation type="journal article" date="2019" name="Int. J. Syst. Evol. Microbiol.">
        <title>The Global Catalogue of Microorganisms (GCM) 10K type strain sequencing project: providing services to taxonomists for standard genome sequencing and annotation.</title>
        <authorList>
            <consortium name="The Broad Institute Genomics Platform"/>
            <consortium name="The Broad Institute Genome Sequencing Center for Infectious Disease"/>
            <person name="Wu L."/>
            <person name="Ma J."/>
        </authorList>
    </citation>
    <scope>NUCLEOTIDE SEQUENCE [LARGE SCALE GENOMIC DNA]</scope>
    <source>
        <strain evidence="5 6">JCM 14718</strain>
    </source>
</reference>
<dbReference type="Gene3D" id="3.40.50.1820">
    <property type="entry name" value="alpha/beta hydrolase"/>
    <property type="match status" value="1"/>
</dbReference>